<accession>A0A1I3LPG2</accession>
<organism evidence="3 4">
    <name type="scientific">Nocardioides psychrotolerans</name>
    <dbReference type="NCBI Taxonomy" id="1005945"/>
    <lineage>
        <taxon>Bacteria</taxon>
        <taxon>Bacillati</taxon>
        <taxon>Actinomycetota</taxon>
        <taxon>Actinomycetes</taxon>
        <taxon>Propionibacteriales</taxon>
        <taxon>Nocardioidaceae</taxon>
        <taxon>Nocardioides</taxon>
    </lineage>
</organism>
<feature type="coiled-coil region" evidence="1">
    <location>
        <begin position="289"/>
        <end position="316"/>
    </location>
</feature>
<gene>
    <name evidence="3" type="ORF">SAMN05216561_11449</name>
</gene>
<dbReference type="STRING" id="1005945.SAMN05216561_11449"/>
<dbReference type="EMBL" id="FOQG01000014">
    <property type="protein sequence ID" value="SFI86659.1"/>
    <property type="molecule type" value="Genomic_DNA"/>
</dbReference>
<protein>
    <submittedName>
        <fullName evidence="3">Uncharacterized protein</fullName>
    </submittedName>
</protein>
<keyword evidence="1" id="KW-0175">Coiled coil</keyword>
<dbReference type="AlphaFoldDB" id="A0A1I3LPG2"/>
<evidence type="ECO:0000313" key="4">
    <source>
        <dbReference type="Proteomes" id="UP000198649"/>
    </source>
</evidence>
<feature type="region of interest" description="Disordered" evidence="2">
    <location>
        <begin position="371"/>
        <end position="415"/>
    </location>
</feature>
<evidence type="ECO:0000256" key="1">
    <source>
        <dbReference type="SAM" id="Coils"/>
    </source>
</evidence>
<dbReference type="OrthoDB" id="3444499at2"/>
<dbReference type="RefSeq" id="WP_091115385.1">
    <property type="nucleotide sequence ID" value="NZ_BKAF01000017.1"/>
</dbReference>
<feature type="compositionally biased region" description="Polar residues" evidence="2">
    <location>
        <begin position="389"/>
        <end position="405"/>
    </location>
</feature>
<reference evidence="3 4" key="1">
    <citation type="submission" date="2016-10" db="EMBL/GenBank/DDBJ databases">
        <authorList>
            <person name="de Groot N.N."/>
        </authorList>
    </citation>
    <scope>NUCLEOTIDE SEQUENCE [LARGE SCALE GENOMIC DNA]</scope>
    <source>
        <strain evidence="3 4">CGMCC 1.11156</strain>
    </source>
</reference>
<dbReference type="Proteomes" id="UP000198649">
    <property type="component" value="Unassembled WGS sequence"/>
</dbReference>
<proteinExistence type="predicted"/>
<sequence>MPKPLTESVNLAEASTSTTDDAGLLEVEFITPGWGSSGYYSPKVIEAAAPLFAVGTHMYFDHPTETEHHERPGRSVRDLAAVIIEAGVVNKATGGIRGKVKPLAPYRELLTDEAFASNVGVSIRASASDIVVGEAEGRRGPIIEGLVEVDSVDFVTRAGRGGKVLAVLESARHADVHEATASDRHQQLQRAVRAEHDGTNGWVYVRDHDADERVVWFEISGEGPTETWQQTYDVGANDVDITLTGEPTRVSALTTYVPVTRPDSTIPTTESQEDTMPKIQIEEAEHARLTETAGRVDALESENVTLKAERDQLREADATRVRTDRAREIVADRAKEAGVEFTALEARGLIADLPIKDGALDEDAFTTTVDENATAKKSPGTGVKGFGASAQTTEESATERPTTTPWGRPLTVKGA</sequence>
<keyword evidence="4" id="KW-1185">Reference proteome</keyword>
<evidence type="ECO:0000313" key="3">
    <source>
        <dbReference type="EMBL" id="SFI86659.1"/>
    </source>
</evidence>
<name>A0A1I3LPG2_9ACTN</name>
<evidence type="ECO:0000256" key="2">
    <source>
        <dbReference type="SAM" id="MobiDB-lite"/>
    </source>
</evidence>